<keyword evidence="3" id="KW-1185">Reference proteome</keyword>
<feature type="signal peptide" evidence="1">
    <location>
        <begin position="1"/>
        <end position="21"/>
    </location>
</feature>
<dbReference type="OrthoDB" id="80941at2"/>
<dbReference type="STRING" id="157687.HMPREF3180_02353"/>
<sequence>MKKLILMLVVFISTLNTISYGATKKKVASNSNTPQKVAENFVNGYAVRSENKNKDNWVLKNQNITEDFRDIYRELVEYNNNADWSEGIPEDYLGVPMDAEWILTGQDSDTNGGYKAIYYDEETGYVILNSRNIYSTYVKMVNINGNWYVDGAGYVNTYDFPDEYK</sequence>
<name>A0A133ZVE4_9FUSO</name>
<protein>
    <recommendedName>
        <fullName evidence="4">Lipoprotein</fullName>
    </recommendedName>
</protein>
<gene>
    <name evidence="2" type="ORF">HMPREF3180_02353</name>
</gene>
<reference evidence="3" key="1">
    <citation type="submission" date="2016-01" db="EMBL/GenBank/DDBJ databases">
        <authorList>
            <person name="Mitreva M."/>
            <person name="Pepin K.H."/>
            <person name="Mihindukulasuriya K.A."/>
            <person name="Fulton R."/>
            <person name="Fronick C."/>
            <person name="O'Laughlin M."/>
            <person name="Miner T."/>
            <person name="Herter B."/>
            <person name="Rosa B.A."/>
            <person name="Cordes M."/>
            <person name="Tomlinson C."/>
            <person name="Wollam A."/>
            <person name="Palsikar V.B."/>
            <person name="Mardis E.R."/>
            <person name="Wilson R.K."/>
        </authorList>
    </citation>
    <scope>NUCLEOTIDE SEQUENCE [LARGE SCALE GENOMIC DNA]</scope>
    <source>
        <strain evidence="3">KA00185</strain>
    </source>
</reference>
<organism evidence="2 3">
    <name type="scientific">Leptotrichia wadei</name>
    <dbReference type="NCBI Taxonomy" id="157687"/>
    <lineage>
        <taxon>Bacteria</taxon>
        <taxon>Fusobacteriati</taxon>
        <taxon>Fusobacteriota</taxon>
        <taxon>Fusobacteriia</taxon>
        <taxon>Fusobacteriales</taxon>
        <taxon>Leptotrichiaceae</taxon>
        <taxon>Leptotrichia</taxon>
    </lineage>
</organism>
<dbReference type="RefSeq" id="WP_060918760.1">
    <property type="nucleotide sequence ID" value="NZ_KQ960118.1"/>
</dbReference>
<evidence type="ECO:0000313" key="2">
    <source>
        <dbReference type="EMBL" id="KXB59411.1"/>
    </source>
</evidence>
<dbReference type="EMBL" id="LSDD01000176">
    <property type="protein sequence ID" value="KXB59411.1"/>
    <property type="molecule type" value="Genomic_DNA"/>
</dbReference>
<feature type="chain" id="PRO_5007461125" description="Lipoprotein" evidence="1">
    <location>
        <begin position="22"/>
        <end position="165"/>
    </location>
</feature>
<dbReference type="AlphaFoldDB" id="A0A133ZVE4"/>
<accession>A0A133ZVE4</accession>
<comment type="caution">
    <text evidence="2">The sequence shown here is derived from an EMBL/GenBank/DDBJ whole genome shotgun (WGS) entry which is preliminary data.</text>
</comment>
<proteinExistence type="predicted"/>
<evidence type="ECO:0000256" key="1">
    <source>
        <dbReference type="SAM" id="SignalP"/>
    </source>
</evidence>
<keyword evidence="1" id="KW-0732">Signal</keyword>
<evidence type="ECO:0000313" key="3">
    <source>
        <dbReference type="Proteomes" id="UP000070483"/>
    </source>
</evidence>
<dbReference type="Proteomes" id="UP000070483">
    <property type="component" value="Unassembled WGS sequence"/>
</dbReference>
<dbReference type="PATRIC" id="fig|157687.3.peg.2363"/>
<evidence type="ECO:0008006" key="4">
    <source>
        <dbReference type="Google" id="ProtNLM"/>
    </source>
</evidence>